<accession>A0A650EPR5</accession>
<sequence>MGFFLSFLIEVGWGTDPASFLNLNVSHVIGWTFGNWQITLNLLMLIVLILFRPSFIGFGTICNMVLIGYTADFFCFVWKKIALHDFILQNGFPAKLAFFSISIAAFVFVAAVYMNSEMGLSPYDGVAKFFSQALPFPFFVSRMIYDLSFVAIGFAASFLSADGMQGSALGASIISLLLGPAITLVGKLVKKFL</sequence>
<keyword evidence="1" id="KW-0472">Membrane</keyword>
<dbReference type="EMBL" id="MN577574">
    <property type="protein sequence ID" value="QGT51442.1"/>
    <property type="molecule type" value="Genomic_DNA"/>
</dbReference>
<name>A0A650EPR5_9SPIO</name>
<protein>
    <submittedName>
        <fullName evidence="2">Uncharacterized protein</fullName>
    </submittedName>
</protein>
<feature type="transmembrane region" description="Helical" evidence="1">
    <location>
        <begin position="168"/>
        <end position="189"/>
    </location>
</feature>
<dbReference type="PANTHER" id="PTHR40078">
    <property type="entry name" value="INTEGRAL MEMBRANE PROTEIN-RELATED"/>
    <property type="match status" value="1"/>
</dbReference>
<keyword evidence="1" id="KW-0812">Transmembrane</keyword>
<feature type="transmembrane region" description="Helical" evidence="1">
    <location>
        <begin position="38"/>
        <end position="71"/>
    </location>
</feature>
<reference evidence="2" key="1">
    <citation type="journal article" date="2020" name="J. ISSAAS">
        <title>Lactobacilli and other gastrointestinal microbiota of Peromyscus leucopus, reservoir host for agents of Lyme disease and other zoonoses in North America.</title>
        <authorList>
            <person name="Milovic A."/>
            <person name="Bassam K."/>
            <person name="Shao H."/>
            <person name="Chatzistamou I."/>
            <person name="Tufts D.M."/>
            <person name="Diuk-Wasser M."/>
            <person name="Barbour A.G."/>
        </authorList>
    </citation>
    <scope>NUCLEOTIDE SEQUENCE</scope>
    <source>
        <strain evidence="2">LL50</strain>
    </source>
</reference>
<evidence type="ECO:0000256" key="1">
    <source>
        <dbReference type="SAM" id="Phobius"/>
    </source>
</evidence>
<dbReference type="Pfam" id="PF19700">
    <property type="entry name" value="DUF6198"/>
    <property type="match status" value="1"/>
</dbReference>
<dbReference type="InterPro" id="IPR038750">
    <property type="entry name" value="YczE/YyaS-like"/>
</dbReference>
<proteinExistence type="predicted"/>
<keyword evidence="1" id="KW-1133">Transmembrane helix</keyword>
<feature type="transmembrane region" description="Helical" evidence="1">
    <location>
        <begin position="92"/>
        <end position="114"/>
    </location>
</feature>
<dbReference type="PANTHER" id="PTHR40078:SF1">
    <property type="entry name" value="INTEGRAL MEMBRANE PROTEIN"/>
    <property type="match status" value="1"/>
</dbReference>
<feature type="transmembrane region" description="Helical" evidence="1">
    <location>
        <begin position="134"/>
        <end position="156"/>
    </location>
</feature>
<dbReference type="AlphaFoldDB" id="A0A650EPR5"/>
<organism evidence="2">
    <name type="scientific">uncultured Spirochaetaceae bacterium</name>
    <dbReference type="NCBI Taxonomy" id="201186"/>
    <lineage>
        <taxon>Bacteria</taxon>
        <taxon>Pseudomonadati</taxon>
        <taxon>Spirochaetota</taxon>
        <taxon>Spirochaetia</taxon>
        <taxon>Spirochaetales</taxon>
        <taxon>Spirochaetaceae</taxon>
        <taxon>environmental samples</taxon>
    </lineage>
</organism>
<evidence type="ECO:0000313" key="2">
    <source>
        <dbReference type="EMBL" id="QGT51442.1"/>
    </source>
</evidence>
<gene>
    <name evidence="2" type="ORF">Unknown280_1340</name>
</gene>